<proteinExistence type="predicted"/>
<feature type="region of interest" description="Disordered" evidence="1">
    <location>
        <begin position="1"/>
        <end position="67"/>
    </location>
</feature>
<dbReference type="PANTHER" id="PTHR36221">
    <property type="entry name" value="DUF742 DOMAIN-CONTAINING PROTEIN"/>
    <property type="match status" value="1"/>
</dbReference>
<organism evidence="2 3">
    <name type="scientific">Nocardiopsis ansamitocini</name>
    <dbReference type="NCBI Taxonomy" id="1670832"/>
    <lineage>
        <taxon>Bacteria</taxon>
        <taxon>Bacillati</taxon>
        <taxon>Actinomycetota</taxon>
        <taxon>Actinomycetes</taxon>
        <taxon>Streptosporangiales</taxon>
        <taxon>Nocardiopsidaceae</taxon>
        <taxon>Nocardiopsis</taxon>
    </lineage>
</organism>
<protein>
    <recommendedName>
        <fullName evidence="4">DUF742 domain-containing protein</fullName>
    </recommendedName>
</protein>
<keyword evidence="3" id="KW-1185">Reference proteome</keyword>
<comment type="caution">
    <text evidence="2">The sequence shown here is derived from an EMBL/GenBank/DDBJ whole genome shotgun (WGS) entry which is preliminary data.</text>
</comment>
<accession>A0A9W6P2S6</accession>
<evidence type="ECO:0008006" key="4">
    <source>
        <dbReference type="Google" id="ProtNLM"/>
    </source>
</evidence>
<dbReference type="PANTHER" id="PTHR36221:SF1">
    <property type="entry name" value="DUF742 DOMAIN-CONTAINING PROTEIN"/>
    <property type="match status" value="1"/>
</dbReference>
<evidence type="ECO:0000256" key="1">
    <source>
        <dbReference type="SAM" id="MobiDB-lite"/>
    </source>
</evidence>
<evidence type="ECO:0000313" key="3">
    <source>
        <dbReference type="Proteomes" id="UP001165092"/>
    </source>
</evidence>
<dbReference type="AlphaFoldDB" id="A0A9W6P2S6"/>
<dbReference type="Proteomes" id="UP001165092">
    <property type="component" value="Unassembled WGS sequence"/>
</dbReference>
<gene>
    <name evidence="2" type="ORF">Nans01_05500</name>
</gene>
<reference evidence="2" key="1">
    <citation type="submission" date="2023-02" db="EMBL/GenBank/DDBJ databases">
        <title>Nocardiopsis ansamitocini NBRC 112285.</title>
        <authorList>
            <person name="Ichikawa N."/>
            <person name="Sato H."/>
            <person name="Tonouchi N."/>
        </authorList>
    </citation>
    <scope>NUCLEOTIDE SEQUENCE</scope>
    <source>
        <strain evidence="2">NBRC 112285</strain>
    </source>
</reference>
<dbReference type="RefSeq" id="WP_285757049.1">
    <property type="nucleotide sequence ID" value="NZ_BSQG01000001.1"/>
</dbReference>
<feature type="compositionally biased region" description="Low complexity" evidence="1">
    <location>
        <begin position="39"/>
        <end position="63"/>
    </location>
</feature>
<name>A0A9W6P2S6_9ACTN</name>
<sequence>MVAPPHGRDAGSPSWFGQQPAGAPRALADGSLGADAPRQGQQSTDQQQWSPTNNASANSAPSSLVRPYAVTRGRTKPRTQLPLEALISTTATARNEFGTLTPECQAISDLCREWRSVAEISALCRIPLGVARVLVADMSEQGLVQIRSSLNTDNRPNANLLERVLSGLRKL</sequence>
<dbReference type="Pfam" id="PF05331">
    <property type="entry name" value="DUF742"/>
    <property type="match status" value="1"/>
</dbReference>
<dbReference type="EMBL" id="BSQG01000001">
    <property type="protein sequence ID" value="GLU46199.1"/>
    <property type="molecule type" value="Genomic_DNA"/>
</dbReference>
<evidence type="ECO:0000313" key="2">
    <source>
        <dbReference type="EMBL" id="GLU46199.1"/>
    </source>
</evidence>
<dbReference type="InterPro" id="IPR007995">
    <property type="entry name" value="DUF742"/>
</dbReference>